<dbReference type="GO" id="GO:0003746">
    <property type="term" value="F:translation elongation factor activity"/>
    <property type="evidence" value="ECO:0007669"/>
    <property type="project" value="UniProtKB-KW"/>
</dbReference>
<dbReference type="InterPro" id="IPR014722">
    <property type="entry name" value="Rib_uL2_dom2"/>
</dbReference>
<dbReference type="EMBL" id="JBANRG010000040">
    <property type="protein sequence ID" value="KAK7447769.1"/>
    <property type="molecule type" value="Genomic_DNA"/>
</dbReference>
<dbReference type="PANTHER" id="PTHR11125:SF7">
    <property type="entry name" value="TRANSCRIPTION ELONGATION FACTOR SPT5"/>
    <property type="match status" value="1"/>
</dbReference>
<organism evidence="2 3">
    <name type="scientific">Marasmiellus scandens</name>
    <dbReference type="NCBI Taxonomy" id="2682957"/>
    <lineage>
        <taxon>Eukaryota</taxon>
        <taxon>Fungi</taxon>
        <taxon>Dikarya</taxon>
        <taxon>Basidiomycota</taxon>
        <taxon>Agaricomycotina</taxon>
        <taxon>Agaricomycetes</taxon>
        <taxon>Agaricomycetidae</taxon>
        <taxon>Agaricales</taxon>
        <taxon>Marasmiineae</taxon>
        <taxon>Omphalotaceae</taxon>
        <taxon>Marasmiellus</taxon>
    </lineage>
</organism>
<gene>
    <name evidence="2" type="primary">SPT5_3</name>
    <name evidence="2" type="ORF">VKT23_014027</name>
</gene>
<feature type="region of interest" description="Disordered" evidence="1">
    <location>
        <begin position="1"/>
        <end position="56"/>
    </location>
</feature>
<feature type="compositionally biased region" description="Acidic residues" evidence="1">
    <location>
        <begin position="11"/>
        <end position="43"/>
    </location>
</feature>
<feature type="compositionally biased region" description="Basic and acidic residues" evidence="1">
    <location>
        <begin position="967"/>
        <end position="991"/>
    </location>
</feature>
<dbReference type="Proteomes" id="UP001498398">
    <property type="component" value="Unassembled WGS sequence"/>
</dbReference>
<keyword evidence="2" id="KW-0648">Protein biosynthesis</keyword>
<evidence type="ECO:0000256" key="1">
    <source>
        <dbReference type="SAM" id="MobiDB-lite"/>
    </source>
</evidence>
<reference evidence="2 3" key="1">
    <citation type="submission" date="2024-01" db="EMBL/GenBank/DDBJ databases">
        <title>A draft genome for the cacao thread blight pathogen Marasmiellus scandens.</title>
        <authorList>
            <person name="Baruah I.K."/>
            <person name="Leung J."/>
            <person name="Bukari Y."/>
            <person name="Amoako-Attah I."/>
            <person name="Meinhardt L.W."/>
            <person name="Bailey B.A."/>
            <person name="Cohen S.P."/>
        </authorList>
    </citation>
    <scope>NUCLEOTIDE SEQUENCE [LARGE SCALE GENOMIC DNA]</scope>
    <source>
        <strain evidence="2 3">GH-19</strain>
    </source>
</reference>
<feature type="region of interest" description="Disordered" evidence="1">
    <location>
        <begin position="967"/>
        <end position="1001"/>
    </location>
</feature>
<feature type="region of interest" description="Disordered" evidence="1">
    <location>
        <begin position="236"/>
        <end position="259"/>
    </location>
</feature>
<keyword evidence="3" id="KW-1185">Reference proteome</keyword>
<dbReference type="Gene3D" id="2.30.30.30">
    <property type="match status" value="1"/>
</dbReference>
<feature type="compositionally biased region" description="Pro residues" evidence="1">
    <location>
        <begin position="145"/>
        <end position="156"/>
    </location>
</feature>
<evidence type="ECO:0000313" key="2">
    <source>
        <dbReference type="EMBL" id="KAK7447769.1"/>
    </source>
</evidence>
<accession>A0ABR1J1S4</accession>
<dbReference type="InterPro" id="IPR008991">
    <property type="entry name" value="Translation_prot_SH3-like_sf"/>
</dbReference>
<evidence type="ECO:0000313" key="3">
    <source>
        <dbReference type="Proteomes" id="UP001498398"/>
    </source>
</evidence>
<sequence length="1001" mass="113874">MPRKKSAFILDEAESDDGEPGPDGEQSDDEDGWDDCWENEDLENSVQGHQQPPSPEAEYRNIRLRDIDVLAQELEQRYVHKSQPSAGILPNPDNQVSNHDLRLWLLGSDAPSNMYRLRCQRGRESNLVMDIARCLLPSPTAQIPKPPSIPFAPPVSSPSEPEPTREARGWHLVKRFALGILQTLPETEEHLHEVYGDEYNPSVWQTILSRINDREDDEQLPAILYEIDQCIASSSSHSETCSPLPSSTQPPWRAQNQPLSSSQTESQCWAQSHVYSAFSVPNLLGWIYLEARIGSDLRSWLRRRHDVFHTSNGDIVLEIVSTVEAGQMLSTSPSLVQPFTWIRVTRGLYRNDTGLVLAREISSGSRRLRVLLVPRLKDGRKRKSRRPQSLFCPDNYPCREYQDLGDEKYLYQGDLYDHGLVEMILDYTSITYEEVDPDQTTRLLFAQSGHSLCQKYPMPVPSTWQFFLQERVRVHLLAPLLGEGWERRDRLQRKTHEKIGHIRQVESRRCMVEFDDGVDLWVDLRNLRKVIRVGDLVEVIGGIQSGQMGLVLESANDTVGILSRNQENMHETTVLTTHVNMCRLTQVHLRAPLPWINEHVTIMKGTFLNYTGTVVDVHLPNPFTVLEVFIPQLLYTVKVRHDYVIHTQSNRLLRHAQPLSTTQQAFRQGDWDIRPAPNLQSGSVDLEPVGEAAINHQYQISVPPAPWIGVEVLVIKGELKGRGFVKSVERQKHARYPSGVMLQVELQRWSAARGASPSENFDYTFLRDLRSGLGLNEAYPLRGRQRYYEPVCKVSAVPAQPLTFRSPTPPPRVATPPILTEGAILDSGPWHPSAPVPLPWPLRPELDGKRFLATYRCRGEGSDYSVKKGLEVEVSMTARKVLVWTGREYEQASPEDISPWLDNIDPSRTRKAMLVTGGPHLGKYMRPITNKYSSDGKALFTAKTFVNWGRPEEALADEWIEVAPEDLARIPDDPNEKRWDSLMKSAREAAPKPRPPRKRKK</sequence>
<proteinExistence type="predicted"/>
<comment type="caution">
    <text evidence="2">The sequence shown here is derived from an EMBL/GenBank/DDBJ whole genome shotgun (WGS) entry which is preliminary data.</text>
</comment>
<protein>
    <submittedName>
        <fullName evidence="2">Transcription elongation factor spt5</fullName>
    </submittedName>
</protein>
<dbReference type="InterPro" id="IPR039659">
    <property type="entry name" value="SPT5"/>
</dbReference>
<dbReference type="SUPFAM" id="SSF50104">
    <property type="entry name" value="Translation proteins SH3-like domain"/>
    <property type="match status" value="1"/>
</dbReference>
<dbReference type="PANTHER" id="PTHR11125">
    <property type="entry name" value="SUPPRESSOR OF TY 5"/>
    <property type="match status" value="1"/>
</dbReference>
<name>A0ABR1J1S4_9AGAR</name>
<feature type="region of interest" description="Disordered" evidence="1">
    <location>
        <begin position="145"/>
        <end position="165"/>
    </location>
</feature>
<keyword evidence="2" id="KW-0251">Elongation factor</keyword>